<comment type="similarity">
    <text evidence="2">Belongs to the prephenate/arogenate dehydrogenase family.</text>
</comment>
<evidence type="ECO:0000259" key="11">
    <source>
        <dbReference type="PROSITE" id="PS51176"/>
    </source>
</evidence>
<proteinExistence type="inferred from homology"/>
<dbReference type="PANTHER" id="PTHR21363">
    <property type="entry name" value="PREPHENATE DEHYDROGENASE"/>
    <property type="match status" value="1"/>
</dbReference>
<feature type="domain" description="Prephenate/arogenate dehydrogenase" evidence="11">
    <location>
        <begin position="3"/>
        <end position="295"/>
    </location>
</feature>
<comment type="caution">
    <text evidence="13">The sequence shown here is derived from an EMBL/GenBank/DDBJ whole genome shotgun (WGS) entry which is preliminary data.</text>
</comment>
<dbReference type="EC" id="1.3.1.12" evidence="3"/>
<reference evidence="14" key="1">
    <citation type="submission" date="2016-09" db="EMBL/GenBank/DDBJ databases">
        <title>Draft genome sequence of a novel species of the family Streptococcaceae isolated from flowers.</title>
        <authorList>
            <person name="Chuah L.-O."/>
            <person name="Yap K.-P."/>
            <person name="Thong K.L."/>
            <person name="Liong M.T."/>
            <person name="Ahmad R."/>
            <person name="Rusul G."/>
        </authorList>
    </citation>
    <scope>NUCLEOTIDE SEQUENCE [LARGE SCALE GENOMIC DNA]</scope>
    <source>
        <strain evidence="14">DF1</strain>
    </source>
</reference>
<dbReference type="Pfam" id="PF02153">
    <property type="entry name" value="PDH_N"/>
    <property type="match status" value="1"/>
</dbReference>
<dbReference type="UniPathway" id="UPA00122">
    <property type="reaction ID" value="UER00961"/>
</dbReference>
<evidence type="ECO:0000313" key="13">
    <source>
        <dbReference type="EMBL" id="OFI49962.1"/>
    </source>
</evidence>
<sequence length="369" mass="41223">MTKKVLLVGLGLIGGSLALAIKEEHPEYEISAIDRNEKSLETALELGIIDKTLLNDNLINHASDFDYIILALPVQYSIDFLEELSRYDLKEGLLLTDASSTKVEIVERAEELFKDKNVRFVGGHPMAGSHKSGVLAANINLFENAYYVLAPSSISSPEDLLEAKELLKGTRAQFIELDANEHDKVTSQLSHFPHILAALLVEQASDYAKIHPATGFLAAGGFRDMTRIASSDANMWTDIIMTNQKQLVDRLDDFTDYIQGIKQEIIDGDSQKIFSFFDDAREKRDSMQIHNGAIPSFYDLYVNVPDKVGVIHEILGYLTEAGISIINIRIIENREEIMGGLKLSFRSGKDQHDAQEIIEKKTGYKVYEA</sequence>
<dbReference type="AlphaFoldDB" id="A0A1E8GP14"/>
<evidence type="ECO:0000256" key="8">
    <source>
        <dbReference type="ARBA" id="ARBA00023027"/>
    </source>
</evidence>
<dbReference type="Gene3D" id="1.10.3660.10">
    <property type="entry name" value="6-phosphogluconate dehydrogenase C-terminal like domain"/>
    <property type="match status" value="1"/>
</dbReference>
<dbReference type="Gene3D" id="3.40.50.720">
    <property type="entry name" value="NAD(P)-binding Rossmann-like Domain"/>
    <property type="match status" value="1"/>
</dbReference>
<keyword evidence="7" id="KW-0560">Oxidoreductase</keyword>
<organism evidence="13 14">
    <name type="scientific">Floricoccus tropicus</name>
    <dbReference type="NCBI Taxonomy" id="1859473"/>
    <lineage>
        <taxon>Bacteria</taxon>
        <taxon>Bacillati</taxon>
        <taxon>Bacillota</taxon>
        <taxon>Bacilli</taxon>
        <taxon>Lactobacillales</taxon>
        <taxon>Streptococcaceae</taxon>
        <taxon>Floricoccus</taxon>
    </lineage>
</organism>
<dbReference type="InterPro" id="IPR008927">
    <property type="entry name" value="6-PGluconate_DH-like_C_sf"/>
</dbReference>
<dbReference type="EMBL" id="MKIR01000004">
    <property type="protein sequence ID" value="OFI49962.1"/>
    <property type="molecule type" value="Genomic_DNA"/>
</dbReference>
<keyword evidence="8" id="KW-0520">NAD</keyword>
<evidence type="ECO:0000256" key="7">
    <source>
        <dbReference type="ARBA" id="ARBA00023002"/>
    </source>
</evidence>
<evidence type="ECO:0000256" key="10">
    <source>
        <dbReference type="ARBA" id="ARBA00049260"/>
    </source>
</evidence>
<dbReference type="Pfam" id="PF20463">
    <property type="entry name" value="PDH_C"/>
    <property type="match status" value="1"/>
</dbReference>
<keyword evidence="6" id="KW-0028">Amino-acid biosynthesis</keyword>
<evidence type="ECO:0000256" key="3">
    <source>
        <dbReference type="ARBA" id="ARBA00012068"/>
    </source>
</evidence>
<dbReference type="Pfam" id="PF01842">
    <property type="entry name" value="ACT"/>
    <property type="match status" value="1"/>
</dbReference>
<evidence type="ECO:0000256" key="6">
    <source>
        <dbReference type="ARBA" id="ARBA00022605"/>
    </source>
</evidence>
<evidence type="ECO:0000259" key="12">
    <source>
        <dbReference type="PROSITE" id="PS51671"/>
    </source>
</evidence>
<dbReference type="RefSeq" id="WP_070791625.1">
    <property type="nucleotide sequence ID" value="NZ_MKIR01000004.1"/>
</dbReference>
<evidence type="ECO:0000256" key="4">
    <source>
        <dbReference type="ARBA" id="ARBA00016891"/>
    </source>
</evidence>
<dbReference type="GO" id="GO:0004665">
    <property type="term" value="F:prephenate dehydrogenase (NADP+) activity"/>
    <property type="evidence" value="ECO:0007669"/>
    <property type="project" value="InterPro"/>
</dbReference>
<dbReference type="Proteomes" id="UP000178622">
    <property type="component" value="Unassembled WGS sequence"/>
</dbReference>
<name>A0A1E8GP14_9LACT</name>
<dbReference type="SUPFAM" id="SSF55021">
    <property type="entry name" value="ACT-like"/>
    <property type="match status" value="1"/>
</dbReference>
<dbReference type="InterPro" id="IPR002912">
    <property type="entry name" value="ACT_dom"/>
</dbReference>
<keyword evidence="14" id="KW-1185">Reference proteome</keyword>
<dbReference type="InterPro" id="IPR046826">
    <property type="entry name" value="PDH_N"/>
</dbReference>
<dbReference type="InterPro" id="IPR045865">
    <property type="entry name" value="ACT-like_dom_sf"/>
</dbReference>
<dbReference type="PROSITE" id="PS51671">
    <property type="entry name" value="ACT"/>
    <property type="match status" value="1"/>
</dbReference>
<accession>A0A1E8GP14</accession>
<dbReference type="InterPro" id="IPR046825">
    <property type="entry name" value="PDH_C"/>
</dbReference>
<evidence type="ECO:0000256" key="1">
    <source>
        <dbReference type="ARBA" id="ARBA00005067"/>
    </source>
</evidence>
<evidence type="ECO:0000313" key="14">
    <source>
        <dbReference type="Proteomes" id="UP000178622"/>
    </source>
</evidence>
<keyword evidence="9" id="KW-0057">Aromatic amino acid biosynthesis</keyword>
<dbReference type="SUPFAM" id="SSF51735">
    <property type="entry name" value="NAD(P)-binding Rossmann-fold domains"/>
    <property type="match status" value="1"/>
</dbReference>
<dbReference type="InterPro" id="IPR003099">
    <property type="entry name" value="Prephen_DH"/>
</dbReference>
<dbReference type="InterPro" id="IPR036291">
    <property type="entry name" value="NAD(P)-bd_dom_sf"/>
</dbReference>
<dbReference type="FunFam" id="1.10.3660.10:FF:000003">
    <property type="entry name" value="Prephenate dehydrogenase"/>
    <property type="match status" value="1"/>
</dbReference>
<comment type="catalytic activity">
    <reaction evidence="10">
        <text>prephenate + NAD(+) = 3-(4-hydroxyphenyl)pyruvate + CO2 + NADH</text>
        <dbReference type="Rhea" id="RHEA:13869"/>
        <dbReference type="ChEBI" id="CHEBI:16526"/>
        <dbReference type="ChEBI" id="CHEBI:29934"/>
        <dbReference type="ChEBI" id="CHEBI:36242"/>
        <dbReference type="ChEBI" id="CHEBI:57540"/>
        <dbReference type="ChEBI" id="CHEBI:57945"/>
        <dbReference type="EC" id="1.3.1.12"/>
    </reaction>
</comment>
<dbReference type="SUPFAM" id="SSF48179">
    <property type="entry name" value="6-phosphogluconate dehydrogenase C-terminal domain-like"/>
    <property type="match status" value="1"/>
</dbReference>
<dbReference type="PROSITE" id="PS51176">
    <property type="entry name" value="PDH_ADH"/>
    <property type="match status" value="1"/>
</dbReference>
<dbReference type="GO" id="GO:0006571">
    <property type="term" value="P:tyrosine biosynthetic process"/>
    <property type="evidence" value="ECO:0007669"/>
    <property type="project" value="UniProtKB-UniPathway"/>
</dbReference>
<dbReference type="STRING" id="1859473.BG261_09970"/>
<dbReference type="InterPro" id="IPR050812">
    <property type="entry name" value="Preph/Arog_dehydrog"/>
</dbReference>
<protein>
    <recommendedName>
        <fullName evidence="4">Prephenate dehydrogenase</fullName>
        <ecNumber evidence="3">1.3.1.12</ecNumber>
    </recommendedName>
</protein>
<evidence type="ECO:0000256" key="9">
    <source>
        <dbReference type="ARBA" id="ARBA00023141"/>
    </source>
</evidence>
<dbReference type="NCBIfam" id="NF005107">
    <property type="entry name" value="PRK06545.1-5"/>
    <property type="match status" value="1"/>
</dbReference>
<dbReference type="GO" id="GO:0008977">
    <property type="term" value="F:prephenate dehydrogenase (NAD+) activity"/>
    <property type="evidence" value="ECO:0007669"/>
    <property type="project" value="UniProtKB-EC"/>
</dbReference>
<dbReference type="FunFam" id="3.40.50.720:FF:000208">
    <property type="entry name" value="Prephenate dehydrogenase"/>
    <property type="match status" value="1"/>
</dbReference>
<evidence type="ECO:0000256" key="5">
    <source>
        <dbReference type="ARBA" id="ARBA00022498"/>
    </source>
</evidence>
<comment type="pathway">
    <text evidence="1">Amino-acid biosynthesis; L-tyrosine biosynthesis; (4-hydroxyphenyl)pyruvate from prephenate (NAD(+) route): step 1/1.</text>
</comment>
<gene>
    <name evidence="13" type="ORF">BG261_09970</name>
</gene>
<feature type="domain" description="ACT" evidence="12">
    <location>
        <begin position="299"/>
        <end position="369"/>
    </location>
</feature>
<dbReference type="GO" id="GO:0070403">
    <property type="term" value="F:NAD+ binding"/>
    <property type="evidence" value="ECO:0007669"/>
    <property type="project" value="InterPro"/>
</dbReference>
<dbReference type="OrthoDB" id="9802008at2"/>
<evidence type="ECO:0000256" key="2">
    <source>
        <dbReference type="ARBA" id="ARBA00007964"/>
    </source>
</evidence>
<keyword evidence="5" id="KW-0827">Tyrosine biosynthesis</keyword>
<dbReference type="PANTHER" id="PTHR21363:SF0">
    <property type="entry name" value="PREPHENATE DEHYDROGENASE [NADP(+)]"/>
    <property type="match status" value="1"/>
</dbReference>